<comment type="subcellular location">
    <subcellularLocation>
        <location evidence="1">Membrane</location>
        <topology evidence="1">Multi-pass membrane protein</topology>
    </subcellularLocation>
</comment>
<evidence type="ECO:0000256" key="1">
    <source>
        <dbReference type="ARBA" id="ARBA00004141"/>
    </source>
</evidence>
<dbReference type="PANTHER" id="PTHR34118:SF6">
    <property type="entry name" value="PROTEIN CONSERVED ONLY IN THE GREEN LINEAGE 160, CHLOROPLASTIC"/>
    <property type="match status" value="1"/>
</dbReference>
<evidence type="ECO:0000256" key="2">
    <source>
        <dbReference type="ARBA" id="ARBA00022692"/>
    </source>
</evidence>
<dbReference type="InterPro" id="IPR056309">
    <property type="entry name" value="CGL160/ATPI_dom"/>
</dbReference>
<feature type="region of interest" description="Disordered" evidence="5">
    <location>
        <begin position="163"/>
        <end position="189"/>
    </location>
</feature>
<evidence type="ECO:0000256" key="4">
    <source>
        <dbReference type="ARBA" id="ARBA00023136"/>
    </source>
</evidence>
<dbReference type="GO" id="GO:0016020">
    <property type="term" value="C:membrane"/>
    <property type="evidence" value="ECO:0007669"/>
    <property type="project" value="UniProtKB-SubCell"/>
</dbReference>
<reference evidence="7" key="1">
    <citation type="submission" date="2020-01" db="EMBL/GenBank/DDBJ databases">
        <title>Genome sequence of Kobresia littledalei, the first chromosome-level genome in the family Cyperaceae.</title>
        <authorList>
            <person name="Qu G."/>
        </authorList>
    </citation>
    <scope>NUCLEOTIDE SEQUENCE</scope>
    <source>
        <strain evidence="7">C.B.Clarke</strain>
        <tissue evidence="7">Leaf</tissue>
    </source>
</reference>
<keyword evidence="3" id="KW-1133">Transmembrane helix</keyword>
<dbReference type="EMBL" id="SWLB01000009">
    <property type="protein sequence ID" value="KAF3334778.1"/>
    <property type="molecule type" value="Genomic_DNA"/>
</dbReference>
<protein>
    <submittedName>
        <fullName evidence="7">ATP synthase protein I</fullName>
    </submittedName>
</protein>
<evidence type="ECO:0000259" key="6">
    <source>
        <dbReference type="Pfam" id="PF24763"/>
    </source>
</evidence>
<organism evidence="7 8">
    <name type="scientific">Carex littledalei</name>
    <dbReference type="NCBI Taxonomy" id="544730"/>
    <lineage>
        <taxon>Eukaryota</taxon>
        <taxon>Viridiplantae</taxon>
        <taxon>Streptophyta</taxon>
        <taxon>Embryophyta</taxon>
        <taxon>Tracheophyta</taxon>
        <taxon>Spermatophyta</taxon>
        <taxon>Magnoliopsida</taxon>
        <taxon>Liliopsida</taxon>
        <taxon>Poales</taxon>
        <taxon>Cyperaceae</taxon>
        <taxon>Cyperoideae</taxon>
        <taxon>Cariceae</taxon>
        <taxon>Carex</taxon>
        <taxon>Carex subgen. Euthyceras</taxon>
    </lineage>
</organism>
<name>A0A833RHH3_9POAL</name>
<dbReference type="OrthoDB" id="3700at2759"/>
<proteinExistence type="predicted"/>
<evidence type="ECO:0000313" key="7">
    <source>
        <dbReference type="EMBL" id="KAF3334778.1"/>
    </source>
</evidence>
<keyword evidence="4" id="KW-0472">Membrane</keyword>
<gene>
    <name evidence="7" type="ORF">FCM35_KLT21382</name>
</gene>
<comment type="caution">
    <text evidence="7">The sequence shown here is derived from an EMBL/GenBank/DDBJ whole genome shotgun (WGS) entry which is preliminary data.</text>
</comment>
<dbReference type="PANTHER" id="PTHR34118">
    <property type="entry name" value="NF-KAPPA-B INHIBITOR-LIKE PROTEIN-RELATED"/>
    <property type="match status" value="1"/>
</dbReference>
<evidence type="ECO:0000256" key="3">
    <source>
        <dbReference type="ARBA" id="ARBA00022989"/>
    </source>
</evidence>
<dbReference type="AlphaFoldDB" id="A0A833RHH3"/>
<accession>A0A833RHH3</accession>
<evidence type="ECO:0000313" key="8">
    <source>
        <dbReference type="Proteomes" id="UP000623129"/>
    </source>
</evidence>
<dbReference type="Proteomes" id="UP000623129">
    <property type="component" value="Unassembled WGS sequence"/>
</dbReference>
<keyword evidence="2" id="KW-0812">Transmembrane</keyword>
<feature type="domain" description="CGL160/ATPI" evidence="6">
    <location>
        <begin position="211"/>
        <end position="342"/>
    </location>
</feature>
<keyword evidence="8" id="KW-1185">Reference proteome</keyword>
<dbReference type="Pfam" id="PF24763">
    <property type="entry name" value="CGL160_C"/>
    <property type="match status" value="1"/>
</dbReference>
<feature type="compositionally biased region" description="Basic and acidic residues" evidence="5">
    <location>
        <begin position="180"/>
        <end position="189"/>
    </location>
</feature>
<feature type="compositionally biased region" description="Polar residues" evidence="5">
    <location>
        <begin position="164"/>
        <end position="173"/>
    </location>
</feature>
<sequence length="353" mass="38857">MQTTTALLSLPTSASHIRRRSLAVRCSDEAPLEDPPILGTKVVLPRKKPLKWSTGTAPGEYGGPPTTSGLRRYWGGGDEDPVSATDDFIWNKDFVPHMKRLINSEPAEPISFKIKEEPTGGFLSLNRAWSLDSVDIDLSKELQPPPKPVLEYQVEAARRGVSNVEASNGSSSPRWRLAPTKREQNKWDRESKAAIGGTDVILRESRQRKGDPKVMAAQSMQQYNKLKEKLQTLTLGLGGIGAVSAYFLYSPEIAASFCAGFAGSLVYIRMLGRTVDSMASSSGLMRGAVGQPRLLVPVALVMIYNRWNEILVPQYGLMHLELIPMLVGFFTYKVSTFIQAIEAAVSVYENPDD</sequence>
<evidence type="ECO:0000256" key="5">
    <source>
        <dbReference type="SAM" id="MobiDB-lite"/>
    </source>
</evidence>